<dbReference type="AlphaFoldDB" id="A0AAN8R030"/>
<organism evidence="2 3">
    <name type="scientific">Coregonus suidteri</name>
    <dbReference type="NCBI Taxonomy" id="861788"/>
    <lineage>
        <taxon>Eukaryota</taxon>
        <taxon>Metazoa</taxon>
        <taxon>Chordata</taxon>
        <taxon>Craniata</taxon>
        <taxon>Vertebrata</taxon>
        <taxon>Euteleostomi</taxon>
        <taxon>Actinopterygii</taxon>
        <taxon>Neopterygii</taxon>
        <taxon>Teleostei</taxon>
        <taxon>Protacanthopterygii</taxon>
        <taxon>Salmoniformes</taxon>
        <taxon>Salmonidae</taxon>
        <taxon>Coregoninae</taxon>
        <taxon>Coregonus</taxon>
    </lineage>
</organism>
<keyword evidence="1" id="KW-0732">Signal</keyword>
<evidence type="ECO:0000313" key="2">
    <source>
        <dbReference type="EMBL" id="KAK6323000.1"/>
    </source>
</evidence>
<dbReference type="EMBL" id="JAGTTL010000004">
    <property type="protein sequence ID" value="KAK6323000.1"/>
    <property type="molecule type" value="Genomic_DNA"/>
</dbReference>
<reference evidence="2 3" key="1">
    <citation type="submission" date="2021-04" db="EMBL/GenBank/DDBJ databases">
        <authorList>
            <person name="De Guttry C."/>
            <person name="Zahm M."/>
            <person name="Klopp C."/>
            <person name="Cabau C."/>
            <person name="Louis A."/>
            <person name="Berthelot C."/>
            <person name="Parey E."/>
            <person name="Roest Crollius H."/>
            <person name="Montfort J."/>
            <person name="Robinson-Rechavi M."/>
            <person name="Bucao C."/>
            <person name="Bouchez O."/>
            <person name="Gislard M."/>
            <person name="Lluch J."/>
            <person name="Milhes M."/>
            <person name="Lampietro C."/>
            <person name="Lopez Roques C."/>
            <person name="Donnadieu C."/>
            <person name="Braasch I."/>
            <person name="Desvignes T."/>
            <person name="Postlethwait J."/>
            <person name="Bobe J."/>
            <person name="Wedekind C."/>
            <person name="Guiguen Y."/>
        </authorList>
    </citation>
    <scope>NUCLEOTIDE SEQUENCE [LARGE SCALE GENOMIC DNA]</scope>
    <source>
        <strain evidence="2">Cs_M1</strain>
        <tissue evidence="2">Blood</tissue>
    </source>
</reference>
<protein>
    <recommendedName>
        <fullName evidence="4">Secreted protein</fullName>
    </recommendedName>
</protein>
<comment type="caution">
    <text evidence="2">The sequence shown here is derived from an EMBL/GenBank/DDBJ whole genome shotgun (WGS) entry which is preliminary data.</text>
</comment>
<sequence>MTSSLLTTTSVVWRWIFITCCDQLNHQRSAPWTHCHREKLVSLFQQKTVKRVVAMCVTATGRKLPL</sequence>
<keyword evidence="3" id="KW-1185">Reference proteome</keyword>
<feature type="chain" id="PRO_5042834582" description="Secreted protein" evidence="1">
    <location>
        <begin position="22"/>
        <end position="66"/>
    </location>
</feature>
<gene>
    <name evidence="2" type="ORF">J4Q44_G00053390</name>
</gene>
<evidence type="ECO:0008006" key="4">
    <source>
        <dbReference type="Google" id="ProtNLM"/>
    </source>
</evidence>
<proteinExistence type="predicted"/>
<feature type="signal peptide" evidence="1">
    <location>
        <begin position="1"/>
        <end position="21"/>
    </location>
</feature>
<accession>A0AAN8R030</accession>
<evidence type="ECO:0000313" key="3">
    <source>
        <dbReference type="Proteomes" id="UP001356427"/>
    </source>
</evidence>
<dbReference type="Proteomes" id="UP001356427">
    <property type="component" value="Unassembled WGS sequence"/>
</dbReference>
<name>A0AAN8R030_9TELE</name>
<evidence type="ECO:0000256" key="1">
    <source>
        <dbReference type="SAM" id="SignalP"/>
    </source>
</evidence>